<keyword evidence="5" id="KW-0333">Golgi apparatus</keyword>
<evidence type="ECO:0000256" key="2">
    <source>
        <dbReference type="ARBA" id="ARBA00010271"/>
    </source>
</evidence>
<protein>
    <recommendedName>
        <fullName evidence="7">Exostosin GT47 domain-containing protein</fullName>
    </recommendedName>
</protein>
<keyword evidence="6" id="KW-0472">Membrane</keyword>
<evidence type="ECO:0000256" key="5">
    <source>
        <dbReference type="ARBA" id="ARBA00023034"/>
    </source>
</evidence>
<feature type="transmembrane region" description="Helical" evidence="6">
    <location>
        <begin position="21"/>
        <end position="43"/>
    </location>
</feature>
<proteinExistence type="inferred from homology"/>
<keyword evidence="3" id="KW-0808">Transferase</keyword>
<dbReference type="InterPro" id="IPR040911">
    <property type="entry name" value="Exostosin_GT47"/>
</dbReference>
<name>A0AAN9RKJ2_PHACN</name>
<evidence type="ECO:0000313" key="8">
    <source>
        <dbReference type="EMBL" id="KAK7374762.1"/>
    </source>
</evidence>
<sequence length="542" mass="62305">MSKGQTLNMDKPPLGKHFDNLRFVFLISFVFCFSLLLLDYYVAVSDHGIDFLLFHMNGANHEDMQTMPKPSDSSFIFNETADCPEKTIHANQNNVSRVPGEVHKRDYMSPPHLNRDNVGVVANSPSRNLDSCSGQYIYVYDLASRFNEDLLNGCHSLMRWFDMCPYMSNLGLGPKVIEKSKEKVLLEENWYATNQFSLEVIFHNTMKHYKCLTKDSSLASAIYVPYYAGLDVGRYLWGGFNVSTRDASPKELVKWLSQQPEWKRMWGRDHFIVGGRIGWDFRRVTDINDDWGTKLMLLPEARNMSILLIESAGSEENEFAIPYPTYFHPNKDREIFQWQKKMRNVKRPHLFSFAGAPRPASNSSSSSIRNEIIKQCQSSRSCKLLNCHDSHYHNNCNDPVQVTKVFQSSVFCIQPPGDSFTRRSIFDSILAGCIPVFFDPRSAYNQYLWHLPKNGSSYSVYIPVTDVTQKRVMINETLSKVPRSEVLAMRKEIIKLIPRIIYRYPSSRLETVEDAFDIAVKGILGRIEAIKRDTTKVNHSSS</sequence>
<evidence type="ECO:0000256" key="1">
    <source>
        <dbReference type="ARBA" id="ARBA00004323"/>
    </source>
</evidence>
<gene>
    <name evidence="8" type="ORF">VNO80_08200</name>
</gene>
<evidence type="ECO:0000313" key="9">
    <source>
        <dbReference type="Proteomes" id="UP001374584"/>
    </source>
</evidence>
<dbReference type="GO" id="GO:0016757">
    <property type="term" value="F:glycosyltransferase activity"/>
    <property type="evidence" value="ECO:0007669"/>
    <property type="project" value="UniProtKB-KW"/>
</dbReference>
<keyword evidence="6" id="KW-1133">Transmembrane helix</keyword>
<evidence type="ECO:0000256" key="4">
    <source>
        <dbReference type="ARBA" id="ARBA00022968"/>
    </source>
</evidence>
<feature type="domain" description="Exostosin GT47" evidence="7">
    <location>
        <begin position="132"/>
        <end position="472"/>
    </location>
</feature>
<evidence type="ECO:0000256" key="3">
    <source>
        <dbReference type="ARBA" id="ARBA00022676"/>
    </source>
</evidence>
<dbReference type="Proteomes" id="UP001374584">
    <property type="component" value="Unassembled WGS sequence"/>
</dbReference>
<comment type="subcellular location">
    <subcellularLocation>
        <location evidence="1">Golgi apparatus membrane</location>
        <topology evidence="1">Single-pass type II membrane protein</topology>
    </subcellularLocation>
</comment>
<dbReference type="PANTHER" id="PTHR11062">
    <property type="entry name" value="EXOSTOSIN HEPARAN SULFATE GLYCOSYLTRANSFERASE -RELATED"/>
    <property type="match status" value="1"/>
</dbReference>
<dbReference type="AlphaFoldDB" id="A0AAN9RKJ2"/>
<accession>A0AAN9RKJ2</accession>
<keyword evidence="4" id="KW-0735">Signal-anchor</keyword>
<dbReference type="GO" id="GO:0000139">
    <property type="term" value="C:Golgi membrane"/>
    <property type="evidence" value="ECO:0007669"/>
    <property type="project" value="UniProtKB-SubCell"/>
</dbReference>
<comment type="similarity">
    <text evidence="2">Belongs to the glycosyltransferase 47 family.</text>
</comment>
<comment type="caution">
    <text evidence="8">The sequence shown here is derived from an EMBL/GenBank/DDBJ whole genome shotgun (WGS) entry which is preliminary data.</text>
</comment>
<dbReference type="InterPro" id="IPR004263">
    <property type="entry name" value="Exostosin"/>
</dbReference>
<evidence type="ECO:0000256" key="6">
    <source>
        <dbReference type="SAM" id="Phobius"/>
    </source>
</evidence>
<organism evidence="8 9">
    <name type="scientific">Phaseolus coccineus</name>
    <name type="common">Scarlet runner bean</name>
    <name type="synonym">Phaseolus multiflorus</name>
    <dbReference type="NCBI Taxonomy" id="3886"/>
    <lineage>
        <taxon>Eukaryota</taxon>
        <taxon>Viridiplantae</taxon>
        <taxon>Streptophyta</taxon>
        <taxon>Embryophyta</taxon>
        <taxon>Tracheophyta</taxon>
        <taxon>Spermatophyta</taxon>
        <taxon>Magnoliopsida</taxon>
        <taxon>eudicotyledons</taxon>
        <taxon>Gunneridae</taxon>
        <taxon>Pentapetalae</taxon>
        <taxon>rosids</taxon>
        <taxon>fabids</taxon>
        <taxon>Fabales</taxon>
        <taxon>Fabaceae</taxon>
        <taxon>Papilionoideae</taxon>
        <taxon>50 kb inversion clade</taxon>
        <taxon>NPAAA clade</taxon>
        <taxon>indigoferoid/millettioid clade</taxon>
        <taxon>Phaseoleae</taxon>
        <taxon>Phaseolus</taxon>
    </lineage>
</organism>
<dbReference type="EMBL" id="JAYMYR010000003">
    <property type="protein sequence ID" value="KAK7374762.1"/>
    <property type="molecule type" value="Genomic_DNA"/>
</dbReference>
<reference evidence="8 9" key="1">
    <citation type="submission" date="2024-01" db="EMBL/GenBank/DDBJ databases">
        <title>The genomes of 5 underutilized Papilionoideae crops provide insights into root nodulation and disease resistanc.</title>
        <authorList>
            <person name="Jiang F."/>
        </authorList>
    </citation>
    <scope>NUCLEOTIDE SEQUENCE [LARGE SCALE GENOMIC DNA]</scope>
    <source>
        <strain evidence="8">JINMINGXINNONG_FW02</strain>
        <tissue evidence="8">Leaves</tissue>
    </source>
</reference>
<keyword evidence="6" id="KW-0812">Transmembrane</keyword>
<evidence type="ECO:0000259" key="7">
    <source>
        <dbReference type="Pfam" id="PF03016"/>
    </source>
</evidence>
<keyword evidence="9" id="KW-1185">Reference proteome</keyword>
<keyword evidence="3" id="KW-0328">Glycosyltransferase</keyword>
<dbReference type="PANTHER" id="PTHR11062:SF282">
    <property type="entry name" value="XYLOGLUCAN GALACTOSYLTRANSFERASE GT11-RELATED"/>
    <property type="match status" value="1"/>
</dbReference>
<dbReference type="Pfam" id="PF03016">
    <property type="entry name" value="Exostosin_GT47"/>
    <property type="match status" value="1"/>
</dbReference>